<dbReference type="PROSITE" id="PS00108">
    <property type="entry name" value="PROTEIN_KINASE_ST"/>
    <property type="match status" value="1"/>
</dbReference>
<dbReference type="PANTHER" id="PTHR43671:SF106">
    <property type="entry name" value="NIMA-LIKE KINASE"/>
    <property type="match status" value="1"/>
</dbReference>
<evidence type="ECO:0000256" key="3">
    <source>
        <dbReference type="ARBA" id="ARBA00022777"/>
    </source>
</evidence>
<dbReference type="CDD" id="cd00180">
    <property type="entry name" value="PKc"/>
    <property type="match status" value="1"/>
</dbReference>
<evidence type="ECO:0000256" key="1">
    <source>
        <dbReference type="ARBA" id="ARBA00022679"/>
    </source>
</evidence>
<dbReference type="SUPFAM" id="SSF56112">
    <property type="entry name" value="Protein kinase-like (PK-like)"/>
    <property type="match status" value="1"/>
</dbReference>
<dbReference type="PROSITE" id="PS50011">
    <property type="entry name" value="PROTEIN_KINASE_DOM"/>
    <property type="match status" value="1"/>
</dbReference>
<reference evidence="7" key="1">
    <citation type="journal article" date="2017" name="bioRxiv">
        <title>Conservation of a gene cluster reveals novel cercosporin biosynthetic mechanisms and extends production to the genus Colletotrichum.</title>
        <authorList>
            <person name="de Jonge R."/>
            <person name="Ebert M.K."/>
            <person name="Huitt-Roehl C.R."/>
            <person name="Pal P."/>
            <person name="Suttle J.C."/>
            <person name="Spanner R.E."/>
            <person name="Neubauer J.D."/>
            <person name="Jurick W.M.II."/>
            <person name="Stott K.A."/>
            <person name="Secor G.A."/>
            <person name="Thomma B.P.H.J."/>
            <person name="Van de Peer Y."/>
            <person name="Townsend C.A."/>
            <person name="Bolton M.D."/>
        </authorList>
    </citation>
    <scope>NUCLEOTIDE SEQUENCE [LARGE SCALE GENOMIC DNA]</scope>
    <source>
        <strain evidence="7">CBS538.71</strain>
    </source>
</reference>
<accession>A0A2S6BV10</accession>
<dbReference type="InterPro" id="IPR008271">
    <property type="entry name" value="Ser/Thr_kinase_AS"/>
</dbReference>
<keyword evidence="1" id="KW-0808">Transferase</keyword>
<dbReference type="InterPro" id="IPR000719">
    <property type="entry name" value="Prot_kinase_dom"/>
</dbReference>
<comment type="caution">
    <text evidence="6">The sequence shown here is derived from an EMBL/GenBank/DDBJ whole genome shotgun (WGS) entry which is preliminary data.</text>
</comment>
<dbReference type="Gene3D" id="1.10.510.10">
    <property type="entry name" value="Transferase(Phosphotransferase) domain 1"/>
    <property type="match status" value="1"/>
</dbReference>
<protein>
    <recommendedName>
        <fullName evidence="5">Protein kinase domain-containing protein</fullName>
    </recommendedName>
</protein>
<name>A0A2S6BV10_9PEZI</name>
<dbReference type="PANTHER" id="PTHR43671">
    <property type="entry name" value="SERINE/THREONINE-PROTEIN KINASE NEK"/>
    <property type="match status" value="1"/>
</dbReference>
<dbReference type="AlphaFoldDB" id="A0A2S6BV10"/>
<dbReference type="SMART" id="SM00220">
    <property type="entry name" value="S_TKc"/>
    <property type="match status" value="1"/>
</dbReference>
<evidence type="ECO:0000256" key="2">
    <source>
        <dbReference type="ARBA" id="ARBA00022741"/>
    </source>
</evidence>
<evidence type="ECO:0000256" key="4">
    <source>
        <dbReference type="ARBA" id="ARBA00022840"/>
    </source>
</evidence>
<dbReference type="Gene3D" id="3.30.200.20">
    <property type="entry name" value="Phosphorylase Kinase, domain 1"/>
    <property type="match status" value="1"/>
</dbReference>
<dbReference type="GO" id="GO:0004674">
    <property type="term" value="F:protein serine/threonine kinase activity"/>
    <property type="evidence" value="ECO:0007669"/>
    <property type="project" value="TreeGrafter"/>
</dbReference>
<dbReference type="STRING" id="357750.A0A2S6BV10"/>
<keyword evidence="2" id="KW-0547">Nucleotide-binding</keyword>
<evidence type="ECO:0000313" key="7">
    <source>
        <dbReference type="Proteomes" id="UP000237631"/>
    </source>
</evidence>
<dbReference type="Proteomes" id="UP000237631">
    <property type="component" value="Unassembled WGS sequence"/>
</dbReference>
<organism evidence="6 7">
    <name type="scientific">Cercospora berteroae</name>
    <dbReference type="NCBI Taxonomy" id="357750"/>
    <lineage>
        <taxon>Eukaryota</taxon>
        <taxon>Fungi</taxon>
        <taxon>Dikarya</taxon>
        <taxon>Ascomycota</taxon>
        <taxon>Pezizomycotina</taxon>
        <taxon>Dothideomycetes</taxon>
        <taxon>Dothideomycetidae</taxon>
        <taxon>Mycosphaerellales</taxon>
        <taxon>Mycosphaerellaceae</taxon>
        <taxon>Cercospora</taxon>
    </lineage>
</organism>
<feature type="domain" description="Protein kinase" evidence="5">
    <location>
        <begin position="84"/>
        <end position="392"/>
    </location>
</feature>
<dbReference type="GO" id="GO:0005524">
    <property type="term" value="F:ATP binding"/>
    <property type="evidence" value="ECO:0007669"/>
    <property type="project" value="UniProtKB-KW"/>
</dbReference>
<dbReference type="EMBL" id="PNEN01001758">
    <property type="protein sequence ID" value="PPJ51320.1"/>
    <property type="molecule type" value="Genomic_DNA"/>
</dbReference>
<evidence type="ECO:0000259" key="5">
    <source>
        <dbReference type="PROSITE" id="PS50011"/>
    </source>
</evidence>
<proteinExistence type="predicted"/>
<dbReference type="OrthoDB" id="310217at2759"/>
<keyword evidence="4" id="KW-0067">ATP-binding</keyword>
<evidence type="ECO:0000313" key="6">
    <source>
        <dbReference type="EMBL" id="PPJ51320.1"/>
    </source>
</evidence>
<dbReference type="Pfam" id="PF00069">
    <property type="entry name" value="Pkinase"/>
    <property type="match status" value="1"/>
</dbReference>
<gene>
    <name evidence="6" type="ORF">CBER1_08608</name>
</gene>
<sequence>MNVSKNTPAGQGKIAVSTTLSPAADMAKPAWSQSFLGQASKSLLKTIRSLAPTSNVVGNTPTSTIVALHKKHTTSYTTPPLSFEKAFETLQESSGGQVYLFQHPRTNKSYVVKHTEYPPPSERSQPPTESYVIESVLKPHPNIIYHNETIHDSSNPGRHYIVLEYCSGGDLFCQFEHWWLTRKTHIPTLFLLHTIVELFEAFAYIHHGLRHIGGGKYTRDPKFRPVVHNDVKGENIFLKNAIDSIGGLPSLILADFGHARVVGETLYETGAGTLNYFAPEDQQLIQQAQEAGKLEHDEDINEVYYAISRNRTTAADIYSLGHVLYIMAANSGFNREKISRWPIGKDPLKLKISPEYLAVDGILEIVQKCLIPEVENRASADFDPETGVLPLVHQLRKVRDEMIRKGERLPRVEWLQPPSN</sequence>
<dbReference type="InterPro" id="IPR011009">
    <property type="entry name" value="Kinase-like_dom_sf"/>
</dbReference>
<keyword evidence="3" id="KW-0418">Kinase</keyword>
<dbReference type="InterPro" id="IPR050660">
    <property type="entry name" value="NEK_Ser/Thr_kinase"/>
</dbReference>
<keyword evidence="7" id="KW-1185">Reference proteome</keyword>